<gene>
    <name evidence="2" type="ORF">ACEG17_05985</name>
</gene>
<protein>
    <submittedName>
        <fullName evidence="2">tRNA1(Val) (Adenine(37)-N6)-methyltransferase</fullName>
        <ecNumber evidence="2">2.1.1.223</ecNumber>
    </submittedName>
</protein>
<dbReference type="Proteomes" id="UP001571581">
    <property type="component" value="Unassembled WGS sequence"/>
</dbReference>
<evidence type="ECO:0000313" key="3">
    <source>
        <dbReference type="Proteomes" id="UP001571581"/>
    </source>
</evidence>
<keyword evidence="2" id="KW-0489">Methyltransferase</keyword>
<dbReference type="Gene3D" id="3.40.50.150">
    <property type="entry name" value="Vaccinia Virus protein VP39"/>
    <property type="match status" value="1"/>
</dbReference>
<keyword evidence="3" id="KW-1185">Reference proteome</keyword>
<sequence>MKKNGEETVTQIKNMKIIQRNDFQNFTLDSVLLADFVKINRKTKKVLDIGTGCGIIALLLAQRSKAQIIGIELQETMAKIAKRNTENNNFKSQVQIVNEDIKNYKNIFTRDEFDAIVTNPPYFEFTGDISQTNDLEQLAYARHNINLTLEEIIKISSYLLKNMGSFSIVFRSERLVEVLALLQKYNLEPKRMKNCYTKWNENSKICLLEAIKDAKKGFCIEMPIFAYDENGKKSEYIENLYK</sequence>
<proteinExistence type="predicted"/>
<dbReference type="RefSeq" id="WP_372582954.1">
    <property type="nucleotide sequence ID" value="NZ_JBGORW010000006.1"/>
</dbReference>
<evidence type="ECO:0000313" key="2">
    <source>
        <dbReference type="EMBL" id="MFA3799734.1"/>
    </source>
</evidence>
<dbReference type="InterPro" id="IPR002052">
    <property type="entry name" value="DNA_methylase_N6_adenine_CS"/>
</dbReference>
<evidence type="ECO:0000259" key="1">
    <source>
        <dbReference type="Pfam" id="PF13847"/>
    </source>
</evidence>
<keyword evidence="2" id="KW-0808">Transferase</keyword>
<dbReference type="SUPFAM" id="SSF53335">
    <property type="entry name" value="S-adenosyl-L-methionine-dependent methyltransferases"/>
    <property type="match status" value="1"/>
</dbReference>
<comment type="caution">
    <text evidence="2">The sequence shown here is derived from an EMBL/GenBank/DDBJ whole genome shotgun (WGS) entry which is preliminary data.</text>
</comment>
<dbReference type="PANTHER" id="PTHR47739">
    <property type="entry name" value="TRNA1(VAL) (ADENINE(37)-N6)-METHYLTRANSFERASE"/>
    <property type="match status" value="1"/>
</dbReference>
<dbReference type="PANTHER" id="PTHR47739:SF1">
    <property type="entry name" value="TRNA1(VAL) (ADENINE(37)-N6)-METHYLTRANSFERASE"/>
    <property type="match status" value="1"/>
</dbReference>
<dbReference type="InterPro" id="IPR029063">
    <property type="entry name" value="SAM-dependent_MTases_sf"/>
</dbReference>
<dbReference type="EMBL" id="JBGORW010000006">
    <property type="protein sequence ID" value="MFA3799734.1"/>
    <property type="molecule type" value="Genomic_DNA"/>
</dbReference>
<name>A0ABV4S897_9FUSO</name>
<feature type="domain" description="Methyltransferase" evidence="1">
    <location>
        <begin position="42"/>
        <end position="154"/>
    </location>
</feature>
<dbReference type="Pfam" id="PF13847">
    <property type="entry name" value="Methyltransf_31"/>
    <property type="match status" value="1"/>
</dbReference>
<dbReference type="GO" id="GO:0008168">
    <property type="term" value="F:methyltransferase activity"/>
    <property type="evidence" value="ECO:0007669"/>
    <property type="project" value="UniProtKB-KW"/>
</dbReference>
<accession>A0ABV4S897</accession>
<dbReference type="InterPro" id="IPR050210">
    <property type="entry name" value="tRNA_Adenine-N(6)_MTase"/>
</dbReference>
<dbReference type="GO" id="GO:0032259">
    <property type="term" value="P:methylation"/>
    <property type="evidence" value="ECO:0007669"/>
    <property type="project" value="UniProtKB-KW"/>
</dbReference>
<dbReference type="InterPro" id="IPR025714">
    <property type="entry name" value="Methyltranfer_dom"/>
</dbReference>
<organism evidence="2 3">
    <name type="scientific">Leptotrichia hongkongensis</name>
    <dbReference type="NCBI Taxonomy" id="554406"/>
    <lineage>
        <taxon>Bacteria</taxon>
        <taxon>Fusobacteriati</taxon>
        <taxon>Fusobacteriota</taxon>
        <taxon>Fusobacteriia</taxon>
        <taxon>Fusobacteriales</taxon>
        <taxon>Leptotrichiaceae</taxon>
        <taxon>Leptotrichia</taxon>
    </lineage>
</organism>
<dbReference type="EC" id="2.1.1.223" evidence="2"/>
<dbReference type="CDD" id="cd02440">
    <property type="entry name" value="AdoMet_MTases"/>
    <property type="match status" value="1"/>
</dbReference>
<reference evidence="2 3" key="1">
    <citation type="submission" date="2024-07" db="EMBL/GenBank/DDBJ databases">
        <authorList>
            <person name="Li X.-J."/>
            <person name="Wang X."/>
        </authorList>
    </citation>
    <scope>NUCLEOTIDE SEQUENCE [LARGE SCALE GENOMIC DNA]</scope>
    <source>
        <strain evidence="2 3">DSM 23441</strain>
    </source>
</reference>
<dbReference type="PROSITE" id="PS00092">
    <property type="entry name" value="N6_MTASE"/>
    <property type="match status" value="1"/>
</dbReference>